<dbReference type="EMBL" id="BAAANH010000001">
    <property type="protein sequence ID" value="GAA1753285.1"/>
    <property type="molecule type" value="Genomic_DNA"/>
</dbReference>
<proteinExistence type="predicted"/>
<organism evidence="1 2">
    <name type="scientific">Agromyces humatus</name>
    <dbReference type="NCBI Taxonomy" id="279573"/>
    <lineage>
        <taxon>Bacteria</taxon>
        <taxon>Bacillati</taxon>
        <taxon>Actinomycetota</taxon>
        <taxon>Actinomycetes</taxon>
        <taxon>Micrococcales</taxon>
        <taxon>Microbacteriaceae</taxon>
        <taxon>Agromyces</taxon>
    </lineage>
</organism>
<accession>A0ABN2KD80</accession>
<evidence type="ECO:0000313" key="2">
    <source>
        <dbReference type="Proteomes" id="UP001500506"/>
    </source>
</evidence>
<comment type="caution">
    <text evidence="1">The sequence shown here is derived from an EMBL/GenBank/DDBJ whole genome shotgun (WGS) entry which is preliminary data.</text>
</comment>
<evidence type="ECO:0000313" key="1">
    <source>
        <dbReference type="EMBL" id="GAA1753285.1"/>
    </source>
</evidence>
<dbReference type="RefSeq" id="WP_232498605.1">
    <property type="nucleotide sequence ID" value="NZ_BAAANH010000001.1"/>
</dbReference>
<name>A0ABN2KD80_9MICO</name>
<reference evidence="1 2" key="1">
    <citation type="journal article" date="2019" name="Int. J. Syst. Evol. Microbiol.">
        <title>The Global Catalogue of Microorganisms (GCM) 10K type strain sequencing project: providing services to taxonomists for standard genome sequencing and annotation.</title>
        <authorList>
            <consortium name="The Broad Institute Genomics Platform"/>
            <consortium name="The Broad Institute Genome Sequencing Center for Infectious Disease"/>
            <person name="Wu L."/>
            <person name="Ma J."/>
        </authorList>
    </citation>
    <scope>NUCLEOTIDE SEQUENCE [LARGE SCALE GENOMIC DNA]</scope>
    <source>
        <strain evidence="1 2">JCM 14319</strain>
    </source>
</reference>
<protein>
    <recommendedName>
        <fullName evidence="3">DUF4254 domain-containing protein</fullName>
    </recommendedName>
</protein>
<dbReference type="Proteomes" id="UP001500506">
    <property type="component" value="Unassembled WGS sequence"/>
</dbReference>
<keyword evidence="2" id="KW-1185">Reference proteome</keyword>
<evidence type="ECO:0008006" key="3">
    <source>
        <dbReference type="Google" id="ProtNLM"/>
    </source>
</evidence>
<gene>
    <name evidence="1" type="ORF">GCM10009747_08830</name>
</gene>
<sequence length="121" mass="13623">MTTEALDAQLVAVWRDAPFPPGSNNDQLDELHADLALIDTWVAESLLPYLHSRTWEPAVPDVFGALDQLERSLGQLELGPEDRQQSGRYLEYALLLRGAYDAFLRMGDRDERHPDTLSGCQ</sequence>